<comment type="caution">
    <text evidence="1">The sequence shown here is derived from an EMBL/GenBank/DDBJ whole genome shotgun (WGS) entry which is preliminary data.</text>
</comment>
<dbReference type="AlphaFoldDB" id="A0A0H1R468"/>
<dbReference type="Proteomes" id="UP000035489">
    <property type="component" value="Unassembled WGS sequence"/>
</dbReference>
<protein>
    <submittedName>
        <fullName evidence="1">Uncharacterized protein</fullName>
    </submittedName>
</protein>
<organism evidence="1 2">
    <name type="scientific">Microvirga vignae</name>
    <dbReference type="NCBI Taxonomy" id="1225564"/>
    <lineage>
        <taxon>Bacteria</taxon>
        <taxon>Pseudomonadati</taxon>
        <taxon>Pseudomonadota</taxon>
        <taxon>Alphaproteobacteria</taxon>
        <taxon>Hyphomicrobiales</taxon>
        <taxon>Methylobacteriaceae</taxon>
        <taxon>Microvirga</taxon>
    </lineage>
</organism>
<dbReference type="PATRIC" id="fig|1225564.3.peg.379"/>
<dbReference type="EMBL" id="LCYG01000110">
    <property type="protein sequence ID" value="KLK89918.1"/>
    <property type="molecule type" value="Genomic_DNA"/>
</dbReference>
<gene>
    <name evidence="1" type="ORF">AA309_28675</name>
</gene>
<evidence type="ECO:0000313" key="1">
    <source>
        <dbReference type="EMBL" id="KLK89918.1"/>
    </source>
</evidence>
<proteinExistence type="predicted"/>
<evidence type="ECO:0000313" key="2">
    <source>
        <dbReference type="Proteomes" id="UP000035489"/>
    </source>
</evidence>
<name>A0A0H1R468_9HYPH</name>
<reference evidence="1 2" key="1">
    <citation type="submission" date="2015-05" db="EMBL/GenBank/DDBJ databases">
        <title>Draft genome sequence of Microvirga vignae strain BR3299, a novel nitrogen fixing bacteria isolated from Brazil semi-aired region.</title>
        <authorList>
            <person name="Zilli J.E."/>
            <person name="Passos S.R."/>
            <person name="Leite J."/>
            <person name="Baldani J.I."/>
            <person name="Xavier G.R."/>
            <person name="Rumjaneck N.G."/>
            <person name="Simoes-Araujo J.L."/>
        </authorList>
    </citation>
    <scope>NUCLEOTIDE SEQUENCE [LARGE SCALE GENOMIC DNA]</scope>
    <source>
        <strain evidence="1 2">BR3299</strain>
    </source>
</reference>
<sequence>MKLGADHYGLLRADKMVIYFAFKDDLNEFASRLLVQIAGIPAHGVPFSTQIDSDGLLSSAADPPQDQTYLGFFPDNSWRIWICNRIAQAIHAARNANLRSMEPWEYAISKLCLAGIDTECWTWRDELDESHVPR</sequence>
<keyword evidence="2" id="KW-1185">Reference proteome</keyword>
<accession>A0A0H1R468</accession>